<evidence type="ECO:0000313" key="2">
    <source>
        <dbReference type="Proteomes" id="UP000004728"/>
    </source>
</evidence>
<dbReference type="InParanoid" id="F1ZAQ6"/>
<organism evidence="1 2">
    <name type="scientific">Novosphingobium nitrogenifigens DSM 19370</name>
    <dbReference type="NCBI Taxonomy" id="983920"/>
    <lineage>
        <taxon>Bacteria</taxon>
        <taxon>Pseudomonadati</taxon>
        <taxon>Pseudomonadota</taxon>
        <taxon>Alphaproteobacteria</taxon>
        <taxon>Sphingomonadales</taxon>
        <taxon>Sphingomonadaceae</taxon>
        <taxon>Novosphingobium</taxon>
    </lineage>
</organism>
<dbReference type="Proteomes" id="UP000004728">
    <property type="component" value="Unassembled WGS sequence"/>
</dbReference>
<keyword evidence="2" id="KW-1185">Reference proteome</keyword>
<sequence length="42" mass="4483">MHRSSNQTSCECESCCLVAGIPIARLPRLVAGKDIVRAIARG</sequence>
<dbReference type="STRING" id="983920.Y88_0361"/>
<comment type="caution">
    <text evidence="1">The sequence shown here is derived from an EMBL/GenBank/DDBJ whole genome shotgun (WGS) entry which is preliminary data.</text>
</comment>
<dbReference type="AlphaFoldDB" id="F1ZAQ6"/>
<gene>
    <name evidence="1" type="ORF">Y88_0361</name>
</gene>
<dbReference type="EMBL" id="AEWJ01000043">
    <property type="protein sequence ID" value="EGD58307.1"/>
    <property type="molecule type" value="Genomic_DNA"/>
</dbReference>
<reference evidence="1 2" key="1">
    <citation type="journal article" date="2012" name="J. Bacteriol.">
        <title>Draft Genome Sequence of Novosphingobium nitrogenifigens Y88T.</title>
        <authorList>
            <person name="Strabala T.J."/>
            <person name="Macdonald L."/>
            <person name="Liu V."/>
            <person name="Smit A.M."/>
        </authorList>
    </citation>
    <scope>NUCLEOTIDE SEQUENCE [LARGE SCALE GENOMIC DNA]</scope>
    <source>
        <strain evidence="1 2">DSM 19370</strain>
    </source>
</reference>
<accession>F1ZAQ6</accession>
<protein>
    <submittedName>
        <fullName evidence="1">Uncharacterized protein</fullName>
    </submittedName>
</protein>
<name>F1ZAQ6_9SPHN</name>
<dbReference type="HOGENOM" id="CLU_3254886_0_0_5"/>
<proteinExistence type="predicted"/>
<evidence type="ECO:0000313" key="1">
    <source>
        <dbReference type="EMBL" id="EGD58307.1"/>
    </source>
</evidence>